<keyword evidence="1" id="KW-0812">Transmembrane</keyword>
<feature type="transmembrane region" description="Helical" evidence="1">
    <location>
        <begin position="223"/>
        <end position="244"/>
    </location>
</feature>
<gene>
    <name evidence="2" type="ORF">EDC91_1455</name>
</gene>
<dbReference type="AlphaFoldDB" id="A0A4R2F5R3"/>
<dbReference type="EMBL" id="SLWF01000045">
    <property type="protein sequence ID" value="TCN77658.1"/>
    <property type="molecule type" value="Genomic_DNA"/>
</dbReference>
<keyword evidence="1" id="KW-1133">Transmembrane helix</keyword>
<dbReference type="Pfam" id="PF05684">
    <property type="entry name" value="DUF819"/>
    <property type="match status" value="1"/>
</dbReference>
<reference evidence="2 3" key="1">
    <citation type="submission" date="2019-03" db="EMBL/GenBank/DDBJ databases">
        <title>Freshwater and sediment microbial communities from various areas in North America, analyzing microbe dynamics in response to fracking.</title>
        <authorList>
            <person name="Lamendella R."/>
        </authorList>
    </citation>
    <scope>NUCLEOTIDE SEQUENCE [LARGE SCALE GENOMIC DNA]</scope>
    <source>
        <strain evidence="2 3">74A</strain>
    </source>
</reference>
<dbReference type="OrthoDB" id="653763at2"/>
<dbReference type="PANTHER" id="PTHR34289">
    <property type="entry name" value="PROTEIN, PUTATIVE (DUF819)-RELATED"/>
    <property type="match status" value="1"/>
</dbReference>
<protein>
    <submittedName>
        <fullName evidence="2">Putative membrane protein</fullName>
    </submittedName>
</protein>
<comment type="caution">
    <text evidence="2">The sequence shown here is derived from an EMBL/GenBank/DDBJ whole genome shotgun (WGS) entry which is preliminary data.</text>
</comment>
<feature type="transmembrane region" description="Helical" evidence="1">
    <location>
        <begin position="6"/>
        <end position="26"/>
    </location>
</feature>
<dbReference type="RefSeq" id="WP_133040521.1">
    <property type="nucleotide sequence ID" value="NZ_SLWF01000045.1"/>
</dbReference>
<proteinExistence type="predicted"/>
<dbReference type="PANTHER" id="PTHR34289:SF8">
    <property type="entry name" value="DUF819 DOMAIN-CONTAINING PROTEIN"/>
    <property type="match status" value="1"/>
</dbReference>
<dbReference type="InterPro" id="IPR008537">
    <property type="entry name" value="DUF819"/>
</dbReference>
<feature type="transmembrane region" description="Helical" evidence="1">
    <location>
        <begin position="374"/>
        <end position="397"/>
    </location>
</feature>
<feature type="transmembrane region" description="Helical" evidence="1">
    <location>
        <begin position="320"/>
        <end position="342"/>
    </location>
</feature>
<feature type="transmembrane region" description="Helical" evidence="1">
    <location>
        <begin position="294"/>
        <end position="314"/>
    </location>
</feature>
<feature type="transmembrane region" description="Helical" evidence="1">
    <location>
        <begin position="64"/>
        <end position="85"/>
    </location>
</feature>
<dbReference type="Proteomes" id="UP000294832">
    <property type="component" value="Unassembled WGS sequence"/>
</dbReference>
<feature type="transmembrane region" description="Helical" evidence="1">
    <location>
        <begin position="38"/>
        <end position="58"/>
    </location>
</feature>
<name>A0A4R2F5R3_9GAMM</name>
<organism evidence="2 3">
    <name type="scientific">Shewanella fodinae</name>
    <dbReference type="NCBI Taxonomy" id="552357"/>
    <lineage>
        <taxon>Bacteria</taxon>
        <taxon>Pseudomonadati</taxon>
        <taxon>Pseudomonadota</taxon>
        <taxon>Gammaproteobacteria</taxon>
        <taxon>Alteromonadales</taxon>
        <taxon>Shewanellaceae</taxon>
        <taxon>Shewanella</taxon>
    </lineage>
</organism>
<feature type="transmembrane region" description="Helical" evidence="1">
    <location>
        <begin position="97"/>
        <end position="119"/>
    </location>
</feature>
<keyword evidence="1" id="KW-0472">Membrane</keyword>
<feature type="transmembrane region" description="Helical" evidence="1">
    <location>
        <begin position="264"/>
        <end position="282"/>
    </location>
</feature>
<keyword evidence="3" id="KW-1185">Reference proteome</keyword>
<evidence type="ECO:0000313" key="2">
    <source>
        <dbReference type="EMBL" id="TCN77658.1"/>
    </source>
</evidence>
<evidence type="ECO:0000313" key="3">
    <source>
        <dbReference type="Proteomes" id="UP000294832"/>
    </source>
</evidence>
<feature type="transmembrane region" description="Helical" evidence="1">
    <location>
        <begin position="166"/>
        <end position="189"/>
    </location>
</feature>
<accession>A0A4R2F5R3</accession>
<sequence>MLKITSDFQLFGVLCIFLGGIFYTAGLKNRFFIALYKLIPVMVACYFLPSLLNTFHLIQIPDSHLFLLVQDYLMPACLCLLLLGLDIRAVFSSGGKLLLLFFIGSFGVFIGGPLALLAVTHFRPEMLLEHGDNSLWRGMATLAGNWVGGTANQLAIKQLFHVGDDIFGVFVTVNVLLSGIWMSLLLLLAPHEMQINRWLRSTSIIPVTSAEQATERVADLRHLMLLLCMPLCLGGLAHAISGFLAQWCASFWPAASQYQLHLPFLWRMVILTTGSVLLSLSPARKLAVYGADKIGSVCLYLMLAIMGLKMNIAMLLQLPWFFVIGAIWLLIHIAVMLFATWYLRLPFGYMAIASQCNLGGAASAPVVASAYNKGLVPLALLIAVFGYAWANFVAWACGQWLQRIS</sequence>
<evidence type="ECO:0000256" key="1">
    <source>
        <dbReference type="SAM" id="Phobius"/>
    </source>
</evidence>